<comment type="pathway">
    <text evidence="2 7">Protein modification; protein ubiquitination.</text>
</comment>
<dbReference type="GO" id="GO:0016567">
    <property type="term" value="P:protein ubiquitination"/>
    <property type="evidence" value="ECO:0007669"/>
    <property type="project" value="UniProtKB-UniRule"/>
</dbReference>
<dbReference type="SUPFAM" id="SSF81382">
    <property type="entry name" value="Skp1 dimerisation domain-like"/>
    <property type="match status" value="1"/>
</dbReference>
<gene>
    <name evidence="10" type="ORF">Scep_001242</name>
</gene>
<organism evidence="10 11">
    <name type="scientific">Stephania cephalantha</name>
    <dbReference type="NCBI Taxonomy" id="152367"/>
    <lineage>
        <taxon>Eukaryota</taxon>
        <taxon>Viridiplantae</taxon>
        <taxon>Streptophyta</taxon>
        <taxon>Embryophyta</taxon>
        <taxon>Tracheophyta</taxon>
        <taxon>Spermatophyta</taxon>
        <taxon>Magnoliopsida</taxon>
        <taxon>Ranunculales</taxon>
        <taxon>Menispermaceae</taxon>
        <taxon>Menispermoideae</taxon>
        <taxon>Cissampelideae</taxon>
        <taxon>Stephania</taxon>
    </lineage>
</organism>
<sequence length="155" mass="17678">MSTKKITLLSSDREQFIVDEAVAIQSQTIKNLIEDTVPDEDGIPLPVVHSRILAKVTEYLTKHANYKPHNDAAKEELKNWDVKFLGKLDNNTLFDLILAANYLDIKGLLDLTCQAVADLMKGMSVEEVRKLFNIENDFTPEEEEAVRKENQWAFD</sequence>
<name>A0AAP0L804_9MAGN</name>
<proteinExistence type="inferred from homology"/>
<evidence type="ECO:0000256" key="2">
    <source>
        <dbReference type="ARBA" id="ARBA00004906"/>
    </source>
</evidence>
<dbReference type="EMBL" id="JBBNAG010000001">
    <property type="protein sequence ID" value="KAK9166051.1"/>
    <property type="molecule type" value="Genomic_DNA"/>
</dbReference>
<evidence type="ECO:0000256" key="4">
    <source>
        <dbReference type="ARBA" id="ARBA00022786"/>
    </source>
</evidence>
<dbReference type="InterPro" id="IPR016897">
    <property type="entry name" value="SKP1"/>
</dbReference>
<dbReference type="Proteomes" id="UP001419268">
    <property type="component" value="Unassembled WGS sequence"/>
</dbReference>
<dbReference type="InterPro" id="IPR016073">
    <property type="entry name" value="Skp1_comp_POZ"/>
</dbReference>
<evidence type="ECO:0000256" key="7">
    <source>
        <dbReference type="PIRNR" id="PIRNR028729"/>
    </source>
</evidence>
<dbReference type="InterPro" id="IPR001232">
    <property type="entry name" value="SKP1-like"/>
</dbReference>
<evidence type="ECO:0000256" key="3">
    <source>
        <dbReference type="ARBA" id="ARBA00009993"/>
    </source>
</evidence>
<evidence type="ECO:0000259" key="9">
    <source>
        <dbReference type="Pfam" id="PF03931"/>
    </source>
</evidence>
<dbReference type="SMART" id="SM00512">
    <property type="entry name" value="Skp1"/>
    <property type="match status" value="1"/>
</dbReference>
<protein>
    <recommendedName>
        <fullName evidence="7">SKP1-like protein</fullName>
    </recommendedName>
</protein>
<evidence type="ECO:0000313" key="10">
    <source>
        <dbReference type="EMBL" id="KAK9166051.1"/>
    </source>
</evidence>
<dbReference type="GO" id="GO:0009867">
    <property type="term" value="P:jasmonic acid mediated signaling pathway"/>
    <property type="evidence" value="ECO:0007669"/>
    <property type="project" value="UniProtKB-ARBA"/>
</dbReference>
<evidence type="ECO:0000259" key="8">
    <source>
        <dbReference type="Pfam" id="PF01466"/>
    </source>
</evidence>
<keyword evidence="11" id="KW-1185">Reference proteome</keyword>
<dbReference type="PANTHER" id="PTHR11165">
    <property type="entry name" value="SKP1"/>
    <property type="match status" value="1"/>
</dbReference>
<keyword evidence="4 7" id="KW-0833">Ubl conjugation pathway</keyword>
<comment type="subcellular location">
    <subcellularLocation>
        <location evidence="1">Nucleus</location>
    </subcellularLocation>
</comment>
<evidence type="ECO:0000256" key="1">
    <source>
        <dbReference type="ARBA" id="ARBA00004123"/>
    </source>
</evidence>
<reference evidence="10 11" key="1">
    <citation type="submission" date="2024-01" db="EMBL/GenBank/DDBJ databases">
        <title>Genome assemblies of Stephania.</title>
        <authorList>
            <person name="Yang L."/>
        </authorList>
    </citation>
    <scope>NUCLEOTIDE SEQUENCE [LARGE SCALE GENOMIC DNA]</scope>
    <source>
        <strain evidence="10">JXDWG</strain>
        <tissue evidence="10">Leaf</tissue>
    </source>
</reference>
<comment type="subunit">
    <text evidence="7">Part of a SCF (SKP1-cullin-F-box) protein ligase complex.</text>
</comment>
<dbReference type="SUPFAM" id="SSF54695">
    <property type="entry name" value="POZ domain"/>
    <property type="match status" value="1"/>
</dbReference>
<dbReference type="PIRSF" id="PIRSF028729">
    <property type="entry name" value="E3_ubiquit_lig_SCF_Skp"/>
    <property type="match status" value="1"/>
</dbReference>
<comment type="function">
    <text evidence="6 7">Involved in ubiquitination and subsequent proteasomal degradation of target proteins. Together with CUL1, RBX1 and a F-box protein, it forms a SCF E3 ubiquitin ligase complex. The functional specificity of this complex depends on the type of F-box protein. In the SCF complex, it serves as an adapter that links the F-box protein to CUL1.</text>
</comment>
<dbReference type="Pfam" id="PF03931">
    <property type="entry name" value="Skp1_POZ"/>
    <property type="match status" value="1"/>
</dbReference>
<dbReference type="AlphaFoldDB" id="A0AAP0L804"/>
<dbReference type="InterPro" id="IPR011333">
    <property type="entry name" value="SKP1/BTB/POZ_sf"/>
</dbReference>
<dbReference type="InterPro" id="IPR036296">
    <property type="entry name" value="SKP1-like_dim_sf"/>
</dbReference>
<dbReference type="Gene3D" id="3.30.710.10">
    <property type="entry name" value="Potassium Channel Kv1.1, Chain A"/>
    <property type="match status" value="1"/>
</dbReference>
<dbReference type="InterPro" id="IPR016072">
    <property type="entry name" value="Skp1_comp_dimer"/>
</dbReference>
<keyword evidence="5" id="KW-0539">Nucleus</keyword>
<dbReference type="GO" id="GO:0005634">
    <property type="term" value="C:nucleus"/>
    <property type="evidence" value="ECO:0007669"/>
    <property type="project" value="UniProtKB-SubCell"/>
</dbReference>
<evidence type="ECO:0000256" key="5">
    <source>
        <dbReference type="ARBA" id="ARBA00023242"/>
    </source>
</evidence>
<dbReference type="Pfam" id="PF01466">
    <property type="entry name" value="Skp1"/>
    <property type="match status" value="1"/>
</dbReference>
<comment type="caution">
    <text evidence="10">The sequence shown here is derived from an EMBL/GenBank/DDBJ whole genome shotgun (WGS) entry which is preliminary data.</text>
</comment>
<feature type="domain" description="SKP1 component POZ" evidence="9">
    <location>
        <begin position="4"/>
        <end position="65"/>
    </location>
</feature>
<feature type="domain" description="SKP1 component dimerisation" evidence="8">
    <location>
        <begin position="106"/>
        <end position="153"/>
    </location>
</feature>
<comment type="similarity">
    <text evidence="3 7">Belongs to the SKP1 family.</text>
</comment>
<evidence type="ECO:0000256" key="6">
    <source>
        <dbReference type="ARBA" id="ARBA00054396"/>
    </source>
</evidence>
<accession>A0AAP0L804</accession>
<evidence type="ECO:0000313" key="11">
    <source>
        <dbReference type="Proteomes" id="UP001419268"/>
    </source>
</evidence>
<dbReference type="FunFam" id="3.30.710.10:FF:000170">
    <property type="entry name" value="SKP1-like protein 5"/>
    <property type="match status" value="1"/>
</dbReference>
<dbReference type="CDD" id="cd18322">
    <property type="entry name" value="BTB_POZ_SKP1"/>
    <property type="match status" value="1"/>
</dbReference>
<dbReference type="GO" id="GO:0006511">
    <property type="term" value="P:ubiquitin-dependent protein catabolic process"/>
    <property type="evidence" value="ECO:0007669"/>
    <property type="project" value="InterPro"/>
</dbReference>